<dbReference type="Proteomes" id="UP001148838">
    <property type="component" value="Unassembled WGS sequence"/>
</dbReference>
<sequence>MDALMVYDAFQTFGKSLDFSEPTCEVQVRLAQIRTTREIVVSMATRYTVSYRKWSEGNDNKPVIPLNIGQKIALQWMEIILSISNDVDEQVLLSWKISILGPRKMNTVLRRCEGKQMEPLKCEYLEEWNV</sequence>
<accession>A0ABQ8TK85</accession>
<protein>
    <recommendedName>
        <fullName evidence="3">Per a allergen</fullName>
    </recommendedName>
</protein>
<keyword evidence="2" id="KW-1185">Reference proteome</keyword>
<organism evidence="1 2">
    <name type="scientific">Periplaneta americana</name>
    <name type="common">American cockroach</name>
    <name type="synonym">Blatta americana</name>
    <dbReference type="NCBI Taxonomy" id="6978"/>
    <lineage>
        <taxon>Eukaryota</taxon>
        <taxon>Metazoa</taxon>
        <taxon>Ecdysozoa</taxon>
        <taxon>Arthropoda</taxon>
        <taxon>Hexapoda</taxon>
        <taxon>Insecta</taxon>
        <taxon>Pterygota</taxon>
        <taxon>Neoptera</taxon>
        <taxon>Polyneoptera</taxon>
        <taxon>Dictyoptera</taxon>
        <taxon>Blattodea</taxon>
        <taxon>Blattoidea</taxon>
        <taxon>Blattidae</taxon>
        <taxon>Blattinae</taxon>
        <taxon>Periplaneta</taxon>
    </lineage>
</organism>
<dbReference type="EMBL" id="JAJSOF020000009">
    <property type="protein sequence ID" value="KAJ4446147.1"/>
    <property type="molecule type" value="Genomic_DNA"/>
</dbReference>
<comment type="caution">
    <text evidence="1">The sequence shown here is derived from an EMBL/GenBank/DDBJ whole genome shotgun (WGS) entry which is preliminary data.</text>
</comment>
<evidence type="ECO:0000313" key="2">
    <source>
        <dbReference type="Proteomes" id="UP001148838"/>
    </source>
</evidence>
<evidence type="ECO:0008006" key="3">
    <source>
        <dbReference type="Google" id="ProtNLM"/>
    </source>
</evidence>
<proteinExistence type="predicted"/>
<reference evidence="1 2" key="1">
    <citation type="journal article" date="2022" name="Allergy">
        <title>Genome assembly and annotation of Periplaneta americana reveal a comprehensive cockroach allergen profile.</title>
        <authorList>
            <person name="Wang L."/>
            <person name="Xiong Q."/>
            <person name="Saelim N."/>
            <person name="Wang L."/>
            <person name="Nong W."/>
            <person name="Wan A.T."/>
            <person name="Shi M."/>
            <person name="Liu X."/>
            <person name="Cao Q."/>
            <person name="Hui J.H.L."/>
            <person name="Sookrung N."/>
            <person name="Leung T.F."/>
            <person name="Tungtrongchitr A."/>
            <person name="Tsui S.K.W."/>
        </authorList>
    </citation>
    <scope>NUCLEOTIDE SEQUENCE [LARGE SCALE GENOMIC DNA]</scope>
    <source>
        <strain evidence="1">PWHHKU_190912</strain>
    </source>
</reference>
<evidence type="ECO:0000313" key="1">
    <source>
        <dbReference type="EMBL" id="KAJ4446147.1"/>
    </source>
</evidence>
<name>A0ABQ8TK85_PERAM</name>
<gene>
    <name evidence="1" type="ORF">ANN_12840</name>
</gene>